<evidence type="ECO:0000313" key="3">
    <source>
        <dbReference type="Proteomes" id="UP000033457"/>
    </source>
</evidence>
<dbReference type="InterPro" id="IPR021678">
    <property type="entry name" value="DUF3263"/>
</dbReference>
<evidence type="ECO:0000313" key="2">
    <source>
        <dbReference type="EMBL" id="VEH06192.1"/>
    </source>
</evidence>
<dbReference type="OrthoDB" id="3268863at2"/>
<name>A0A0F6R1Q1_9CORY</name>
<dbReference type="RefSeq" id="WP_083966526.1">
    <property type="nucleotide sequence ID" value="NZ_CP011312.1"/>
</dbReference>
<dbReference type="STRING" id="35755.UL82_09310"/>
<accession>A0A0F6R1Q1</accession>
<dbReference type="EMBL" id="LR134377">
    <property type="protein sequence ID" value="VEH06192.1"/>
    <property type="molecule type" value="Genomic_DNA"/>
</dbReference>
<keyword evidence="3" id="KW-1185">Reference proteome</keyword>
<organism evidence="1 3">
    <name type="scientific">Corynebacterium kutscheri</name>
    <dbReference type="NCBI Taxonomy" id="35755"/>
    <lineage>
        <taxon>Bacteria</taxon>
        <taxon>Bacillati</taxon>
        <taxon>Actinomycetota</taxon>
        <taxon>Actinomycetes</taxon>
        <taxon>Mycobacteriales</taxon>
        <taxon>Corynebacteriaceae</taxon>
        <taxon>Corynebacterium</taxon>
    </lineage>
</organism>
<dbReference type="Pfam" id="PF11662">
    <property type="entry name" value="DUF3263"/>
    <property type="match status" value="1"/>
</dbReference>
<dbReference type="Proteomes" id="UP000033457">
    <property type="component" value="Chromosome"/>
</dbReference>
<dbReference type="AlphaFoldDB" id="A0A0F6R1Q1"/>
<dbReference type="HOGENOM" id="CLU_108860_3_0_11"/>
<reference evidence="1 3" key="1">
    <citation type="journal article" date="2015" name="Genome Announc.">
        <title>Complete Genome Sequence of Corynebacterium kutscheri DSM 20755, a Corynebacterial Type Strain with Remarkably Low G+C Content of Chromosomal DNA.</title>
        <authorList>
            <person name="Ruckert C."/>
            <person name="Albersmeier A."/>
            <person name="Winkler A."/>
            <person name="Tauch A."/>
        </authorList>
    </citation>
    <scope>NUCLEOTIDE SEQUENCE [LARGE SCALE GENOMIC DNA]</scope>
    <source>
        <strain evidence="1 3">DSM 20755</strain>
    </source>
</reference>
<gene>
    <name evidence="2" type="ORF">NCTC949_00996</name>
    <name evidence="1" type="ORF">UL82_09310</name>
</gene>
<dbReference type="EMBL" id="CP011312">
    <property type="protein sequence ID" value="AKE42000.1"/>
    <property type="molecule type" value="Genomic_DNA"/>
</dbReference>
<dbReference type="KEGG" id="cku:UL82_09310"/>
<evidence type="ECO:0000313" key="4">
    <source>
        <dbReference type="Proteomes" id="UP000271380"/>
    </source>
</evidence>
<reference evidence="2 4" key="2">
    <citation type="submission" date="2018-12" db="EMBL/GenBank/DDBJ databases">
        <authorList>
            <consortium name="Pathogen Informatics"/>
        </authorList>
    </citation>
    <scope>NUCLEOTIDE SEQUENCE [LARGE SCALE GENOMIC DNA]</scope>
    <source>
        <strain evidence="2 4">NCTC949</strain>
    </source>
</reference>
<proteinExistence type="predicted"/>
<dbReference type="Proteomes" id="UP000271380">
    <property type="component" value="Chromosome"/>
</dbReference>
<sequence>MSEEKQRSTELFDAVTTENSHRAQMLAVLDFEATADKNLVRKEEAIREELAISPIRYYQLLNYALELPEANEKYPMLVAQLRRRRDIRDNQRRESHKY</sequence>
<evidence type="ECO:0000313" key="1">
    <source>
        <dbReference type="EMBL" id="AKE42000.1"/>
    </source>
</evidence>
<protein>
    <submittedName>
        <fullName evidence="2">Fis family transcriptional regulator</fullName>
    </submittedName>
</protein>